<evidence type="ECO:0000256" key="2">
    <source>
        <dbReference type="ARBA" id="ARBA00022748"/>
    </source>
</evidence>
<keyword evidence="2" id="KW-0201">Cytochrome c-type biogenesis</keyword>
<evidence type="ECO:0000259" key="6">
    <source>
        <dbReference type="PROSITE" id="PS51352"/>
    </source>
</evidence>
<dbReference type="InterPro" id="IPR013766">
    <property type="entry name" value="Thioredoxin_domain"/>
</dbReference>
<evidence type="ECO:0000256" key="1">
    <source>
        <dbReference type="ARBA" id="ARBA00004196"/>
    </source>
</evidence>
<dbReference type="AlphaFoldDB" id="A0A1H0WFY4"/>
<keyword evidence="5" id="KW-0676">Redox-active center</keyword>
<dbReference type="NCBIfam" id="NF002854">
    <property type="entry name" value="PRK03147.1"/>
    <property type="match status" value="1"/>
</dbReference>
<keyword evidence="3" id="KW-0735">Signal-anchor</keyword>
<proteinExistence type="predicted"/>
<dbReference type="InterPro" id="IPR050553">
    <property type="entry name" value="Thioredoxin_ResA/DsbE_sf"/>
</dbReference>
<reference evidence="8" key="1">
    <citation type="submission" date="2016-10" db="EMBL/GenBank/DDBJ databases">
        <authorList>
            <person name="Varghese N."/>
            <person name="Submissions S."/>
        </authorList>
    </citation>
    <scope>NUCLEOTIDE SEQUENCE [LARGE SCALE GENOMIC DNA]</scope>
    <source>
        <strain evidence="8">IBRC-M10078</strain>
    </source>
</reference>
<evidence type="ECO:0000313" key="8">
    <source>
        <dbReference type="Proteomes" id="UP000199159"/>
    </source>
</evidence>
<dbReference type="GO" id="GO:0017004">
    <property type="term" value="P:cytochrome complex assembly"/>
    <property type="evidence" value="ECO:0007669"/>
    <property type="project" value="UniProtKB-KW"/>
</dbReference>
<dbReference type="PANTHER" id="PTHR42852:SF6">
    <property type="entry name" value="THIOL:DISULFIDE INTERCHANGE PROTEIN DSBE"/>
    <property type="match status" value="1"/>
</dbReference>
<sequence>MKKYRLLMRTVILLLLATALGYTLYSNFFVEKVKVAVGDKAPDFVITDLNGTKHQLSEYRGQAVIVNFWGTWCKPCEREMPYLENQYQLYKDQGVQLIAVNVGEPEFSVETFVDKYQMTFPVGIDKGNELLHLYGVDPLPTTFFIDKDGIVVDIVSRELTERMIHDYMEQIKP</sequence>
<evidence type="ECO:0000313" key="7">
    <source>
        <dbReference type="EMBL" id="SDP89689.1"/>
    </source>
</evidence>
<evidence type="ECO:0000256" key="3">
    <source>
        <dbReference type="ARBA" id="ARBA00022968"/>
    </source>
</evidence>
<organism evidence="7 8">
    <name type="scientific">Litchfieldia salsa</name>
    <dbReference type="NCBI Taxonomy" id="930152"/>
    <lineage>
        <taxon>Bacteria</taxon>
        <taxon>Bacillati</taxon>
        <taxon>Bacillota</taxon>
        <taxon>Bacilli</taxon>
        <taxon>Bacillales</taxon>
        <taxon>Bacillaceae</taxon>
        <taxon>Litchfieldia</taxon>
    </lineage>
</organism>
<name>A0A1H0WFY4_9BACI</name>
<dbReference type="PANTHER" id="PTHR42852">
    <property type="entry name" value="THIOL:DISULFIDE INTERCHANGE PROTEIN DSBE"/>
    <property type="match status" value="1"/>
</dbReference>
<dbReference type="Proteomes" id="UP000199159">
    <property type="component" value="Unassembled WGS sequence"/>
</dbReference>
<dbReference type="CDD" id="cd02966">
    <property type="entry name" value="TlpA_like_family"/>
    <property type="match status" value="1"/>
</dbReference>
<accession>A0A1H0WFY4</accession>
<gene>
    <name evidence="7" type="ORF">SAMN05216565_11158</name>
</gene>
<dbReference type="GO" id="GO:0030313">
    <property type="term" value="C:cell envelope"/>
    <property type="evidence" value="ECO:0007669"/>
    <property type="project" value="UniProtKB-SubCell"/>
</dbReference>
<keyword evidence="4" id="KW-1015">Disulfide bond</keyword>
<keyword evidence="8" id="KW-1185">Reference proteome</keyword>
<keyword evidence="3" id="KW-0812">Transmembrane</keyword>
<dbReference type="GO" id="GO:0016491">
    <property type="term" value="F:oxidoreductase activity"/>
    <property type="evidence" value="ECO:0007669"/>
    <property type="project" value="InterPro"/>
</dbReference>
<dbReference type="RefSeq" id="WP_090857536.1">
    <property type="nucleotide sequence ID" value="NZ_FNJU01000011.1"/>
</dbReference>
<evidence type="ECO:0000256" key="4">
    <source>
        <dbReference type="ARBA" id="ARBA00023157"/>
    </source>
</evidence>
<dbReference type="STRING" id="930152.SAMN05216565_11158"/>
<dbReference type="EMBL" id="FNJU01000011">
    <property type="protein sequence ID" value="SDP89689.1"/>
    <property type="molecule type" value="Genomic_DNA"/>
</dbReference>
<dbReference type="InterPro" id="IPR000866">
    <property type="entry name" value="AhpC/TSA"/>
</dbReference>
<protein>
    <submittedName>
        <fullName evidence="7">Peroxiredoxin</fullName>
    </submittedName>
</protein>
<dbReference type="OrthoDB" id="25753at2"/>
<dbReference type="GO" id="GO:0016209">
    <property type="term" value="F:antioxidant activity"/>
    <property type="evidence" value="ECO:0007669"/>
    <property type="project" value="InterPro"/>
</dbReference>
<dbReference type="Gene3D" id="3.40.30.10">
    <property type="entry name" value="Glutaredoxin"/>
    <property type="match status" value="1"/>
</dbReference>
<dbReference type="PROSITE" id="PS51352">
    <property type="entry name" value="THIOREDOXIN_2"/>
    <property type="match status" value="1"/>
</dbReference>
<dbReference type="Pfam" id="PF00578">
    <property type="entry name" value="AhpC-TSA"/>
    <property type="match status" value="1"/>
</dbReference>
<feature type="domain" description="Thioredoxin" evidence="6">
    <location>
        <begin position="35"/>
        <end position="173"/>
    </location>
</feature>
<evidence type="ECO:0000256" key="5">
    <source>
        <dbReference type="ARBA" id="ARBA00023284"/>
    </source>
</evidence>
<comment type="subcellular location">
    <subcellularLocation>
        <location evidence="1">Cell envelope</location>
    </subcellularLocation>
</comment>
<dbReference type="SUPFAM" id="SSF52833">
    <property type="entry name" value="Thioredoxin-like"/>
    <property type="match status" value="1"/>
</dbReference>
<dbReference type="InterPro" id="IPR036249">
    <property type="entry name" value="Thioredoxin-like_sf"/>
</dbReference>